<dbReference type="GO" id="GO:0006412">
    <property type="term" value="P:translation"/>
    <property type="evidence" value="ECO:0007669"/>
    <property type="project" value="UniProtKB-UniRule"/>
</dbReference>
<dbReference type="Gene3D" id="2.30.30.30">
    <property type="match status" value="1"/>
</dbReference>
<evidence type="ECO:0000256" key="5">
    <source>
        <dbReference type="SAM" id="MobiDB-lite"/>
    </source>
</evidence>
<dbReference type="InterPro" id="IPR036361">
    <property type="entry name" value="SAP_dom_sf"/>
</dbReference>
<comment type="similarity">
    <text evidence="1 4">Belongs to the universal ribosomal protein uL24 family.</text>
</comment>
<comment type="caution">
    <text evidence="7">The sequence shown here is derived from an EMBL/GenBank/DDBJ whole genome shotgun (WGS) entry which is preliminary data.</text>
</comment>
<evidence type="ECO:0000256" key="3">
    <source>
        <dbReference type="ARBA" id="ARBA00023274"/>
    </source>
</evidence>
<dbReference type="PANTHER" id="PTHR11143">
    <property type="entry name" value="60S RIBOSOMAL PROTEIN L26 FAMILY MEMBER"/>
    <property type="match status" value="1"/>
</dbReference>
<sequence>MSSKQPRKQRRARRNAPLHRRHREMAAPLDRGLRKRQEERGYIYPRSIPVRTGDRVLIVRGEGRGTEGHRISQIDRRARKVYVDGFTYHKSDGTELQRPIDPSNLVVINPDWSDVRRRRILDRVNEGVEWTEETVAALEAAEDDYETEATGVDPRAVEADEADADADEAEAGDEGGAQDWSALTVPELKAALKERDLPVSGKKADLVARLEEST</sequence>
<feature type="compositionally biased region" description="Basic and acidic residues" evidence="5">
    <location>
        <begin position="31"/>
        <end position="40"/>
    </location>
</feature>
<keyword evidence="4" id="KW-0694">RNA-binding</keyword>
<dbReference type="SMART" id="SM00513">
    <property type="entry name" value="SAP"/>
    <property type="match status" value="1"/>
</dbReference>
<organism evidence="7 8">
    <name type="scientific">Marine Group III euryarchaeote</name>
    <dbReference type="NCBI Taxonomy" id="2173149"/>
    <lineage>
        <taxon>Archaea</taxon>
        <taxon>Methanobacteriati</taxon>
        <taxon>Thermoplasmatota</taxon>
        <taxon>Thermoplasmata</taxon>
        <taxon>Candidatus Thermoprofundales</taxon>
    </lineage>
</organism>
<dbReference type="AlphaFoldDB" id="A0A7C8DIT2"/>
<dbReference type="Pfam" id="PF02037">
    <property type="entry name" value="SAP"/>
    <property type="match status" value="1"/>
</dbReference>
<dbReference type="CDD" id="cd06089">
    <property type="entry name" value="KOW_RPL26"/>
    <property type="match status" value="1"/>
</dbReference>
<dbReference type="Proteomes" id="UP000589516">
    <property type="component" value="Unassembled WGS sequence"/>
</dbReference>
<evidence type="ECO:0000313" key="7">
    <source>
        <dbReference type="EMBL" id="HIG63726.1"/>
    </source>
</evidence>
<dbReference type="InterPro" id="IPR008991">
    <property type="entry name" value="Translation_prot_SH3-like_sf"/>
</dbReference>
<evidence type="ECO:0000313" key="8">
    <source>
        <dbReference type="Proteomes" id="UP000589516"/>
    </source>
</evidence>
<dbReference type="Gene3D" id="1.10.720.30">
    <property type="entry name" value="SAP domain"/>
    <property type="match status" value="1"/>
</dbReference>
<dbReference type="GO" id="GO:0015934">
    <property type="term" value="C:large ribosomal subunit"/>
    <property type="evidence" value="ECO:0007669"/>
    <property type="project" value="UniProtKB-UniRule"/>
</dbReference>
<keyword evidence="2 4" id="KW-0689">Ribosomal protein</keyword>
<dbReference type="GO" id="GO:0019843">
    <property type="term" value="F:rRNA binding"/>
    <property type="evidence" value="ECO:0007669"/>
    <property type="project" value="UniProtKB-UniRule"/>
</dbReference>
<reference evidence="8" key="1">
    <citation type="journal article" date="2019" name="bioRxiv">
        <title>Genome diversification in globally distributed novel marine Proteobacteria is linked to environmental adaptation.</title>
        <authorList>
            <person name="Zhou Z."/>
            <person name="Tran P.Q."/>
            <person name="Kieft K."/>
            <person name="Anantharaman K."/>
        </authorList>
    </citation>
    <scope>NUCLEOTIDE SEQUENCE [LARGE SCALE GENOMIC DNA]</scope>
</reference>
<keyword evidence="3 4" id="KW-0687">Ribonucleoprotein</keyword>
<dbReference type="SUPFAM" id="SSF50104">
    <property type="entry name" value="Translation proteins SH3-like domain"/>
    <property type="match status" value="1"/>
</dbReference>
<comment type="function">
    <text evidence="4">Located at the polypeptide exit tunnel on the outside of the subunit.</text>
</comment>
<evidence type="ECO:0000256" key="2">
    <source>
        <dbReference type="ARBA" id="ARBA00022980"/>
    </source>
</evidence>
<comment type="function">
    <text evidence="4">One of two assembly initiator proteins, it binds directly to the 5'-end of the 23S rRNA, where it nucleates assembly of the 50S subunit.</text>
</comment>
<dbReference type="InterPro" id="IPR041988">
    <property type="entry name" value="Ribosomal_uL24_KOW"/>
</dbReference>
<keyword evidence="4" id="KW-0699">rRNA-binding</keyword>
<evidence type="ECO:0000259" key="6">
    <source>
        <dbReference type="PROSITE" id="PS50800"/>
    </source>
</evidence>
<dbReference type="HAMAP" id="MF_01326_A">
    <property type="entry name" value="Ribosomal_uL24_A"/>
    <property type="match status" value="1"/>
</dbReference>
<dbReference type="InterPro" id="IPR005756">
    <property type="entry name" value="Ribosomal_uL24_euk/arc"/>
</dbReference>
<evidence type="ECO:0000256" key="1">
    <source>
        <dbReference type="ARBA" id="ARBA00010618"/>
    </source>
</evidence>
<dbReference type="GO" id="GO:0003735">
    <property type="term" value="F:structural constituent of ribosome"/>
    <property type="evidence" value="ECO:0007669"/>
    <property type="project" value="UniProtKB-UniRule"/>
</dbReference>
<feature type="domain" description="SAP" evidence="6">
    <location>
        <begin position="180"/>
        <end position="214"/>
    </location>
</feature>
<dbReference type="SUPFAM" id="SSF68906">
    <property type="entry name" value="SAP domain"/>
    <property type="match status" value="1"/>
</dbReference>
<dbReference type="EMBL" id="DUAV01000026">
    <property type="protein sequence ID" value="HIG63726.1"/>
    <property type="molecule type" value="Genomic_DNA"/>
</dbReference>
<feature type="region of interest" description="Disordered" evidence="5">
    <location>
        <begin position="144"/>
        <end position="180"/>
    </location>
</feature>
<evidence type="ECO:0000256" key="4">
    <source>
        <dbReference type="HAMAP-Rule" id="MF_01326"/>
    </source>
</evidence>
<dbReference type="InterPro" id="IPR003034">
    <property type="entry name" value="SAP_dom"/>
</dbReference>
<feature type="region of interest" description="Disordered" evidence="5">
    <location>
        <begin position="1"/>
        <end position="40"/>
    </location>
</feature>
<accession>A0A7C8DIT2</accession>
<feature type="compositionally biased region" description="Basic residues" evidence="5">
    <location>
        <begin position="1"/>
        <end position="23"/>
    </location>
</feature>
<dbReference type="Pfam" id="PF16906">
    <property type="entry name" value="Ribosomal_L26"/>
    <property type="match status" value="1"/>
</dbReference>
<dbReference type="PROSITE" id="PS50800">
    <property type="entry name" value="SAP"/>
    <property type="match status" value="1"/>
</dbReference>
<comment type="subunit">
    <text evidence="4">Part of the 50S ribosomal subunit.</text>
</comment>
<feature type="compositionally biased region" description="Acidic residues" evidence="5">
    <location>
        <begin position="159"/>
        <end position="173"/>
    </location>
</feature>
<name>A0A7C8DIT2_9ARCH</name>
<dbReference type="InterPro" id="IPR014722">
    <property type="entry name" value="Rib_uL2_dom2"/>
</dbReference>
<proteinExistence type="inferred from homology"/>
<gene>
    <name evidence="7" type="primary">rplX</name>
    <name evidence="4" type="synonym">rpl24</name>
    <name evidence="7" type="ORF">EYQ16_04335</name>
</gene>
<dbReference type="NCBIfam" id="TIGR01080">
    <property type="entry name" value="rplX_A_E"/>
    <property type="match status" value="1"/>
</dbReference>
<protein>
    <recommendedName>
        <fullName evidence="4">Large ribosomal subunit protein uL24</fullName>
    </recommendedName>
</protein>